<dbReference type="Proteomes" id="UP000199758">
    <property type="component" value="Unassembled WGS sequence"/>
</dbReference>
<organism evidence="5 6">
    <name type="scientific">Hydrocarboniphaga daqingensis</name>
    <dbReference type="NCBI Taxonomy" id="490188"/>
    <lineage>
        <taxon>Bacteria</taxon>
        <taxon>Pseudomonadati</taxon>
        <taxon>Pseudomonadota</taxon>
        <taxon>Gammaproteobacteria</taxon>
        <taxon>Nevskiales</taxon>
        <taxon>Nevskiaceae</taxon>
        <taxon>Hydrocarboniphaga</taxon>
    </lineage>
</organism>
<name>A0A1M5PA96_9GAMM</name>
<dbReference type="AlphaFoldDB" id="A0A1M5PA96"/>
<evidence type="ECO:0000256" key="2">
    <source>
        <dbReference type="ARBA" id="ARBA00023125"/>
    </source>
</evidence>
<dbReference type="InterPro" id="IPR050397">
    <property type="entry name" value="Env_Response_Regulators"/>
</dbReference>
<dbReference type="InterPro" id="IPR018490">
    <property type="entry name" value="cNMP-bd_dom_sf"/>
</dbReference>
<evidence type="ECO:0000256" key="3">
    <source>
        <dbReference type="ARBA" id="ARBA00023163"/>
    </source>
</evidence>
<dbReference type="InterPro" id="IPR014710">
    <property type="entry name" value="RmlC-like_jellyroll"/>
</dbReference>
<dbReference type="SMART" id="SM00100">
    <property type="entry name" value="cNMP"/>
    <property type="match status" value="1"/>
</dbReference>
<evidence type="ECO:0000313" key="5">
    <source>
        <dbReference type="EMBL" id="SHG98698.1"/>
    </source>
</evidence>
<dbReference type="GO" id="GO:0005829">
    <property type="term" value="C:cytosol"/>
    <property type="evidence" value="ECO:0007669"/>
    <property type="project" value="TreeGrafter"/>
</dbReference>
<dbReference type="RefSeq" id="WP_072897270.1">
    <property type="nucleotide sequence ID" value="NZ_FQWZ01000004.1"/>
</dbReference>
<dbReference type="Pfam" id="PF13545">
    <property type="entry name" value="HTH_Crp_2"/>
    <property type="match status" value="1"/>
</dbReference>
<dbReference type="InterPro" id="IPR000595">
    <property type="entry name" value="cNMP-bd_dom"/>
</dbReference>
<evidence type="ECO:0000256" key="1">
    <source>
        <dbReference type="ARBA" id="ARBA00023015"/>
    </source>
</evidence>
<dbReference type="OrthoDB" id="8969464at2"/>
<dbReference type="Gene3D" id="2.60.120.10">
    <property type="entry name" value="Jelly Rolls"/>
    <property type="match status" value="1"/>
</dbReference>
<keyword evidence="6" id="KW-1185">Reference proteome</keyword>
<dbReference type="InterPro" id="IPR036388">
    <property type="entry name" value="WH-like_DNA-bd_sf"/>
</dbReference>
<dbReference type="PANTHER" id="PTHR24567:SF74">
    <property type="entry name" value="HTH-TYPE TRANSCRIPTIONAL REGULATOR ARCR"/>
    <property type="match status" value="1"/>
</dbReference>
<protein>
    <submittedName>
        <fullName evidence="5">Transcriptional regulator, Crp/Fnr family</fullName>
    </submittedName>
</protein>
<accession>A0A1M5PA96</accession>
<dbReference type="SUPFAM" id="SSF51206">
    <property type="entry name" value="cAMP-binding domain-like"/>
    <property type="match status" value="1"/>
</dbReference>
<dbReference type="SUPFAM" id="SSF46785">
    <property type="entry name" value="Winged helix' DNA-binding domain"/>
    <property type="match status" value="1"/>
</dbReference>
<reference evidence="5 6" key="1">
    <citation type="submission" date="2016-11" db="EMBL/GenBank/DDBJ databases">
        <authorList>
            <person name="Jaros S."/>
            <person name="Januszkiewicz K."/>
            <person name="Wedrychowicz H."/>
        </authorList>
    </citation>
    <scope>NUCLEOTIDE SEQUENCE [LARGE SCALE GENOMIC DNA]</scope>
    <source>
        <strain evidence="5 6">CGMCC 1.7049</strain>
    </source>
</reference>
<dbReference type="InterPro" id="IPR012318">
    <property type="entry name" value="HTH_CRP"/>
</dbReference>
<keyword evidence="1" id="KW-0805">Transcription regulation</keyword>
<dbReference type="Gene3D" id="1.10.10.10">
    <property type="entry name" value="Winged helix-like DNA-binding domain superfamily/Winged helix DNA-binding domain"/>
    <property type="match status" value="1"/>
</dbReference>
<sequence>MSTPHLPHNYLLSHLPDADYRRLSASMERVDMTLSDIVYETGVDLKYAYFPVDCIVSLLSVMEDGDSAEIAIVGNEGVIGISQLMGAGSTISRAIVQCKGTALRMPLETLNDEFKRGGAMQALLLRYAQALMAQITQTAACNLHHSVEQQLSRWLLLSLDRLPVTQMMMTDGLIANMLGVRRAGTTDAVGKLTDAGLIRYQDGCISVLDRAGLERLSCECYAVVRKEFDRLLPGYGMP</sequence>
<dbReference type="GO" id="GO:0003700">
    <property type="term" value="F:DNA-binding transcription factor activity"/>
    <property type="evidence" value="ECO:0007669"/>
    <property type="project" value="TreeGrafter"/>
</dbReference>
<evidence type="ECO:0000259" key="4">
    <source>
        <dbReference type="SMART" id="SM00100"/>
    </source>
</evidence>
<dbReference type="InterPro" id="IPR036390">
    <property type="entry name" value="WH_DNA-bd_sf"/>
</dbReference>
<keyword evidence="3" id="KW-0804">Transcription</keyword>
<feature type="domain" description="Cyclic nucleotide-binding" evidence="4">
    <location>
        <begin position="11"/>
        <end position="129"/>
    </location>
</feature>
<evidence type="ECO:0000313" key="6">
    <source>
        <dbReference type="Proteomes" id="UP000199758"/>
    </source>
</evidence>
<dbReference type="STRING" id="490188.SAMN04488068_2119"/>
<dbReference type="GO" id="GO:0003677">
    <property type="term" value="F:DNA binding"/>
    <property type="evidence" value="ECO:0007669"/>
    <property type="project" value="UniProtKB-KW"/>
</dbReference>
<dbReference type="EMBL" id="FQWZ01000004">
    <property type="protein sequence ID" value="SHG98698.1"/>
    <property type="molecule type" value="Genomic_DNA"/>
</dbReference>
<dbReference type="PANTHER" id="PTHR24567">
    <property type="entry name" value="CRP FAMILY TRANSCRIPTIONAL REGULATORY PROTEIN"/>
    <property type="match status" value="1"/>
</dbReference>
<proteinExistence type="predicted"/>
<gene>
    <name evidence="5" type="ORF">SAMN04488068_2119</name>
</gene>
<keyword evidence="2" id="KW-0238">DNA-binding</keyword>